<organism evidence="4 5">
    <name type="scientific">Sorangium atrum</name>
    <dbReference type="NCBI Taxonomy" id="2995308"/>
    <lineage>
        <taxon>Bacteria</taxon>
        <taxon>Pseudomonadati</taxon>
        <taxon>Myxococcota</taxon>
        <taxon>Polyangia</taxon>
        <taxon>Polyangiales</taxon>
        <taxon>Polyangiaceae</taxon>
        <taxon>Sorangium</taxon>
    </lineage>
</organism>
<dbReference type="CDD" id="cd22842">
    <property type="entry name" value="Gal_Rha_Lectin_BGal"/>
    <property type="match status" value="1"/>
</dbReference>
<protein>
    <submittedName>
        <fullName evidence="4">CAP domain-containing protein</fullName>
    </submittedName>
</protein>
<dbReference type="Pfam" id="PF00188">
    <property type="entry name" value="CAP"/>
    <property type="match status" value="1"/>
</dbReference>
<dbReference type="PROSITE" id="PS51257">
    <property type="entry name" value="PROKAR_LIPOPROTEIN"/>
    <property type="match status" value="1"/>
</dbReference>
<dbReference type="RefSeq" id="WP_272101255.1">
    <property type="nucleotide sequence ID" value="NZ_JAQNDK010000004.1"/>
</dbReference>
<dbReference type="PROSITE" id="PS50228">
    <property type="entry name" value="SUEL_LECTIN"/>
    <property type="match status" value="1"/>
</dbReference>
<dbReference type="EMBL" id="JAQNDK010000004">
    <property type="protein sequence ID" value="MDC0683105.1"/>
    <property type="molecule type" value="Genomic_DNA"/>
</dbReference>
<feature type="compositionally biased region" description="Gly residues" evidence="1">
    <location>
        <begin position="143"/>
        <end position="199"/>
    </location>
</feature>
<dbReference type="Proteomes" id="UP001217485">
    <property type="component" value="Unassembled WGS sequence"/>
</dbReference>
<comment type="caution">
    <text evidence="4">The sequence shown here is derived from an EMBL/GenBank/DDBJ whole genome shotgun (WGS) entry which is preliminary data.</text>
</comment>
<reference evidence="4 5" key="1">
    <citation type="submission" date="2023-01" db="EMBL/GenBank/DDBJ databases">
        <title>Minimal conservation of predation-associated metabolite biosynthetic gene clusters underscores biosynthetic potential of Myxococcota including descriptions for ten novel species: Archangium lansinium sp. nov., Myxococcus landrumus sp. nov., Nannocystis bai.</title>
        <authorList>
            <person name="Ahearne A."/>
            <person name="Stevens C."/>
            <person name="Dowd S."/>
        </authorList>
    </citation>
    <scope>NUCLEOTIDE SEQUENCE [LARGE SCALE GENOMIC DNA]</scope>
    <source>
        <strain evidence="4 5">WIWO2</strain>
    </source>
</reference>
<dbReference type="InterPro" id="IPR000922">
    <property type="entry name" value="Lectin_gal-bd_dom"/>
</dbReference>
<name>A0ABT5C9Q0_9BACT</name>
<dbReference type="CDD" id="cd05379">
    <property type="entry name" value="CAP_bacterial"/>
    <property type="match status" value="1"/>
</dbReference>
<feature type="region of interest" description="Disordered" evidence="1">
    <location>
        <begin position="138"/>
        <end position="199"/>
    </location>
</feature>
<dbReference type="Pfam" id="PF02140">
    <property type="entry name" value="SUEL_Lectin"/>
    <property type="match status" value="1"/>
</dbReference>
<proteinExistence type="predicted"/>
<evidence type="ECO:0000256" key="2">
    <source>
        <dbReference type="SAM" id="SignalP"/>
    </source>
</evidence>
<dbReference type="SUPFAM" id="SSF55797">
    <property type="entry name" value="PR-1-like"/>
    <property type="match status" value="1"/>
</dbReference>
<feature type="domain" description="SUEL-type lectin" evidence="3">
    <location>
        <begin position="51"/>
        <end position="137"/>
    </location>
</feature>
<dbReference type="InterPro" id="IPR043159">
    <property type="entry name" value="Lectin_gal-bd_sf"/>
</dbReference>
<dbReference type="InterPro" id="IPR035940">
    <property type="entry name" value="CAP_sf"/>
</dbReference>
<keyword evidence="2" id="KW-0732">Signal</keyword>
<dbReference type="Gene3D" id="3.40.33.10">
    <property type="entry name" value="CAP"/>
    <property type="match status" value="1"/>
</dbReference>
<dbReference type="PANTHER" id="PTHR31157:SF1">
    <property type="entry name" value="SCP DOMAIN-CONTAINING PROTEIN"/>
    <property type="match status" value="1"/>
</dbReference>
<dbReference type="PANTHER" id="PTHR31157">
    <property type="entry name" value="SCP DOMAIN-CONTAINING PROTEIN"/>
    <property type="match status" value="1"/>
</dbReference>
<dbReference type="InterPro" id="IPR014044">
    <property type="entry name" value="CAP_dom"/>
</dbReference>
<sequence length="378" mass="36736">MSALHRTLVLAFIAGCSAVGCLASSEVGEEPPAELSEDQSSPLAGAVCDTASEGADVELSCPAGEIITAIQFASYGRPRGVCGGYAATACNAPTSKAVVERACLGKASCTVRASNATFSGDPCRRTAKRLYVQAACGPSTPGSGAGGSTSGTGGAGGTGGTGGSTTGTGGAGGAGGSTSGTGGAGGTGGSTSGTGGAGGSTSGEVCGNGVCGAGEDCSSCSSDCGACQMCSGAGPSTTPLDTEEQAFLTIINEYRAQNGLGALSACTSMSRAAQGHSEDMRDQNYFSHTSLDGRTPWTRMCNACYELGCGGTAMAENIAAGNSAAQATFTQWKNSDGHNKNMLGSAYKVIGIGRATGGGTYGSYWTTVFGGASEASCN</sequence>
<feature type="chain" id="PRO_5046901710" evidence="2">
    <location>
        <begin position="24"/>
        <end position="378"/>
    </location>
</feature>
<keyword evidence="5" id="KW-1185">Reference proteome</keyword>
<evidence type="ECO:0000313" key="4">
    <source>
        <dbReference type="EMBL" id="MDC0683105.1"/>
    </source>
</evidence>
<feature type="signal peptide" evidence="2">
    <location>
        <begin position="1"/>
        <end position="23"/>
    </location>
</feature>
<gene>
    <name evidence="4" type="ORF">POL72_35580</name>
</gene>
<evidence type="ECO:0000256" key="1">
    <source>
        <dbReference type="SAM" id="MobiDB-lite"/>
    </source>
</evidence>
<accession>A0ABT5C9Q0</accession>
<dbReference type="Gene3D" id="2.60.120.740">
    <property type="match status" value="1"/>
</dbReference>
<evidence type="ECO:0000313" key="5">
    <source>
        <dbReference type="Proteomes" id="UP001217485"/>
    </source>
</evidence>
<evidence type="ECO:0000259" key="3">
    <source>
        <dbReference type="PROSITE" id="PS50228"/>
    </source>
</evidence>